<dbReference type="AlphaFoldDB" id="A0AAW1Y8Z6"/>
<reference evidence="1 2" key="1">
    <citation type="journal article" date="2023" name="G3 (Bethesda)">
        <title>A chromosome-length genome assembly and annotation of blackberry (Rubus argutus, cv. 'Hillquist').</title>
        <authorList>
            <person name="Bruna T."/>
            <person name="Aryal R."/>
            <person name="Dudchenko O."/>
            <person name="Sargent D.J."/>
            <person name="Mead D."/>
            <person name="Buti M."/>
            <person name="Cavallini A."/>
            <person name="Hytonen T."/>
            <person name="Andres J."/>
            <person name="Pham M."/>
            <person name="Weisz D."/>
            <person name="Mascagni F."/>
            <person name="Usai G."/>
            <person name="Natali L."/>
            <person name="Bassil N."/>
            <person name="Fernandez G.E."/>
            <person name="Lomsadze A."/>
            <person name="Armour M."/>
            <person name="Olukolu B."/>
            <person name="Poorten T."/>
            <person name="Britton C."/>
            <person name="Davik J."/>
            <person name="Ashrafi H."/>
            <person name="Aiden E.L."/>
            <person name="Borodovsky M."/>
            <person name="Worthington M."/>
        </authorList>
    </citation>
    <scope>NUCLEOTIDE SEQUENCE [LARGE SCALE GENOMIC DNA]</scope>
    <source>
        <strain evidence="1">PI 553951</strain>
    </source>
</reference>
<protein>
    <submittedName>
        <fullName evidence="1">Uncharacterized protein</fullName>
    </submittedName>
</protein>
<evidence type="ECO:0000313" key="2">
    <source>
        <dbReference type="Proteomes" id="UP001457282"/>
    </source>
</evidence>
<evidence type="ECO:0000313" key="1">
    <source>
        <dbReference type="EMBL" id="KAK9945631.1"/>
    </source>
</evidence>
<proteinExistence type="predicted"/>
<comment type="caution">
    <text evidence="1">The sequence shown here is derived from an EMBL/GenBank/DDBJ whole genome shotgun (WGS) entry which is preliminary data.</text>
</comment>
<keyword evidence="2" id="KW-1185">Reference proteome</keyword>
<accession>A0AAW1Y8Z6</accession>
<organism evidence="1 2">
    <name type="scientific">Rubus argutus</name>
    <name type="common">Southern blackberry</name>
    <dbReference type="NCBI Taxonomy" id="59490"/>
    <lineage>
        <taxon>Eukaryota</taxon>
        <taxon>Viridiplantae</taxon>
        <taxon>Streptophyta</taxon>
        <taxon>Embryophyta</taxon>
        <taxon>Tracheophyta</taxon>
        <taxon>Spermatophyta</taxon>
        <taxon>Magnoliopsida</taxon>
        <taxon>eudicotyledons</taxon>
        <taxon>Gunneridae</taxon>
        <taxon>Pentapetalae</taxon>
        <taxon>rosids</taxon>
        <taxon>fabids</taxon>
        <taxon>Rosales</taxon>
        <taxon>Rosaceae</taxon>
        <taxon>Rosoideae</taxon>
        <taxon>Rosoideae incertae sedis</taxon>
        <taxon>Rubus</taxon>
    </lineage>
</organism>
<dbReference type="EMBL" id="JBEDUW010000002">
    <property type="protein sequence ID" value="KAK9945631.1"/>
    <property type="molecule type" value="Genomic_DNA"/>
</dbReference>
<gene>
    <name evidence="1" type="ORF">M0R45_011136</name>
</gene>
<sequence length="101" mass="11716">MNKSSILPNNYTFPVLFKSLADARDFKQGQCLHTHVIKWVICMISTCTTRLWVYTPRVWPNGPMSKAACASFGALRWVCWIHDCIRRNGWELDCDLGNFFD</sequence>
<dbReference type="Proteomes" id="UP001457282">
    <property type="component" value="Unassembled WGS sequence"/>
</dbReference>
<name>A0AAW1Y8Z6_RUBAR</name>